<sequence>LVVCIVLQLRPSQQNTKENKIKIKGMMSVNRWVRLFRGARSSLPSLLQERLLSGSGLSGGSYEPPTECRRVEGALQRPRRTLAGSIEDVRNVRVGQINIILLNDFLR</sequence>
<comment type="caution">
    <text evidence="1">The sequence shown here is derived from an EMBL/GenBank/DDBJ whole genome shotgun (WGS) entry which is preliminary data.</text>
</comment>
<accession>A0A3R7LH66</accession>
<proteinExistence type="predicted"/>
<dbReference type="Proteomes" id="UP000283634">
    <property type="component" value="Unassembled WGS sequence"/>
</dbReference>
<dbReference type="AlphaFoldDB" id="A0A3R7LH66"/>
<reference evidence="1 2" key="1">
    <citation type="journal article" date="2018" name="BMC Genomics">
        <title>Genomic comparison of Trypanosoma conorhini and Trypanosoma rangeli to Trypanosoma cruzi strains of high and low virulence.</title>
        <authorList>
            <person name="Bradwell K.R."/>
            <person name="Koparde V.N."/>
            <person name="Matveyev A.V."/>
            <person name="Serrano M.G."/>
            <person name="Alves J.M."/>
            <person name="Parikh H."/>
            <person name="Huang B."/>
            <person name="Lee V."/>
            <person name="Espinosa-Alvarez O."/>
            <person name="Ortiz P.A."/>
            <person name="Costa-Martins A.G."/>
            <person name="Teixeira M.M."/>
            <person name="Buck G.A."/>
        </authorList>
    </citation>
    <scope>NUCLEOTIDE SEQUENCE [LARGE SCALE GENOMIC DNA]</scope>
    <source>
        <strain evidence="1 2">AM80</strain>
    </source>
</reference>
<protein>
    <submittedName>
        <fullName evidence="1">Uncharacterized protein</fullName>
    </submittedName>
</protein>
<evidence type="ECO:0000313" key="1">
    <source>
        <dbReference type="EMBL" id="RNE97206.1"/>
    </source>
</evidence>
<organism evidence="1 2">
    <name type="scientific">Trypanosoma rangeli</name>
    <dbReference type="NCBI Taxonomy" id="5698"/>
    <lineage>
        <taxon>Eukaryota</taxon>
        <taxon>Discoba</taxon>
        <taxon>Euglenozoa</taxon>
        <taxon>Kinetoplastea</taxon>
        <taxon>Metakinetoplastina</taxon>
        <taxon>Trypanosomatida</taxon>
        <taxon>Trypanosomatidae</taxon>
        <taxon>Trypanosoma</taxon>
        <taxon>Herpetosoma</taxon>
    </lineage>
</organism>
<gene>
    <name evidence="1" type="ORF">TraAM80_09435</name>
</gene>
<keyword evidence="2" id="KW-1185">Reference proteome</keyword>
<dbReference type="EMBL" id="MKGL01000589">
    <property type="protein sequence ID" value="RNE97206.1"/>
    <property type="molecule type" value="Genomic_DNA"/>
</dbReference>
<dbReference type="RefSeq" id="XP_029234010.1">
    <property type="nucleotide sequence ID" value="XM_029386117.1"/>
</dbReference>
<feature type="non-terminal residue" evidence="1">
    <location>
        <position position="1"/>
    </location>
</feature>
<dbReference type="GeneID" id="40333368"/>
<evidence type="ECO:0000313" key="2">
    <source>
        <dbReference type="Proteomes" id="UP000283634"/>
    </source>
</evidence>
<name>A0A3R7LH66_TRYRA</name>